<dbReference type="InterPro" id="IPR000383">
    <property type="entry name" value="Xaa-Pro-like_dom"/>
</dbReference>
<dbReference type="Pfam" id="PF02129">
    <property type="entry name" value="Peptidase_S15"/>
    <property type="match status" value="1"/>
</dbReference>
<dbReference type="NCBIfam" id="TIGR00976">
    <property type="entry name" value="CocE_NonD"/>
    <property type="match status" value="1"/>
</dbReference>
<dbReference type="InterPro" id="IPR008979">
    <property type="entry name" value="Galactose-bd-like_sf"/>
</dbReference>
<dbReference type="InterPro" id="IPR005674">
    <property type="entry name" value="CocE/Ser_esterase"/>
</dbReference>
<dbReference type="SUPFAM" id="SSF53474">
    <property type="entry name" value="alpha/beta-Hydrolases"/>
    <property type="match status" value="1"/>
</dbReference>
<evidence type="ECO:0000256" key="2">
    <source>
        <dbReference type="ARBA" id="ARBA00022801"/>
    </source>
</evidence>
<feature type="domain" description="Xaa-Pro dipeptidyl-peptidase C-terminal" evidence="3">
    <location>
        <begin position="282"/>
        <end position="516"/>
    </location>
</feature>
<dbReference type="Pfam" id="PF08530">
    <property type="entry name" value="PepX_C"/>
    <property type="match status" value="1"/>
</dbReference>
<dbReference type="Proteomes" id="UP001058271">
    <property type="component" value="Chromosome"/>
</dbReference>
<dbReference type="PANTHER" id="PTHR22946:SF9">
    <property type="entry name" value="POLYKETIDE TRANSFERASE AF380"/>
    <property type="match status" value="1"/>
</dbReference>
<sequence length="624" mass="68252">MTDSSTPPVILRDVRVPLTGSSDTLSADVYLPATTPAPVLVTVVPYRKDMGTGYEASLAWFAEQGYVAVLVEQRGIGSSDGTPRAKYDEAEAQDAVCVIEWAAAQPWSTGRIGMWGMSYGGHMTLRAAAMRPAALQAIIPIMCTLDSGRDVAHPHWTRGDFLPVALWGGSMLVQQLLPGLVDGESEAERRRWHRRLHDVEPYVLDIARTGPDAQAWAQRAIDPDRIEVPALCVGGWQDVFTDAVPELYERIRGPKRLIMGPWGHILPQDSQCGPIDFLPMAKQWWDHWLRDVPNAAMDEPPAIVFVPGAVPAWQSLRAWPPPGRRMRLHASPDGRLVDEQPPEARLGLECPADATVGALSGLRGIGMGDFGLPQDQHDDDARSLTFTSDRLPGPVLLAGRVGVSVRVAERPPAGEWVAVRLSDVDGEGRSTIVSSAVLVFDNGEGDVLRLDLDTAVRRIPAGHRLRIGLSRADLPRLSQQPSLTPVHVDTLEVSIPMADPNTAVVYEVPALANEPADGHWSIERDLLDGKAAVVVGERHRSVTAEGHRLEADRRCRVRASTRDPRRAITTSVHRTTVHFNSGKVVRVTASISCARGTVRVRGLVSIDGRVFFDRWWTTPLWAGK</sequence>
<keyword evidence="5" id="KW-1185">Reference proteome</keyword>
<proteinExistence type="inferred from homology"/>
<dbReference type="InterPro" id="IPR013736">
    <property type="entry name" value="Xaa-Pro_dipept_C"/>
</dbReference>
<reference evidence="4" key="1">
    <citation type="submission" date="2021-04" db="EMBL/GenBank/DDBJ databases">
        <title>Biosynthetic gene clusters of Dactylosporangioum roseum.</title>
        <authorList>
            <person name="Hartkoorn R.C."/>
            <person name="Beaudoing E."/>
            <person name="Hot D."/>
            <person name="Moureu S."/>
        </authorList>
    </citation>
    <scope>NUCLEOTIDE SEQUENCE</scope>
    <source>
        <strain evidence="4">NRRL B-16295</strain>
    </source>
</reference>
<accession>A0ABY5Z168</accession>
<dbReference type="SUPFAM" id="SSF49785">
    <property type="entry name" value="Galactose-binding domain-like"/>
    <property type="match status" value="1"/>
</dbReference>
<dbReference type="EMBL" id="CP073721">
    <property type="protein sequence ID" value="UWZ34828.1"/>
    <property type="molecule type" value="Genomic_DNA"/>
</dbReference>
<organism evidence="4 5">
    <name type="scientific">Dactylosporangium roseum</name>
    <dbReference type="NCBI Taxonomy" id="47989"/>
    <lineage>
        <taxon>Bacteria</taxon>
        <taxon>Bacillati</taxon>
        <taxon>Actinomycetota</taxon>
        <taxon>Actinomycetes</taxon>
        <taxon>Micromonosporales</taxon>
        <taxon>Micromonosporaceae</taxon>
        <taxon>Dactylosporangium</taxon>
    </lineage>
</organism>
<keyword evidence="2 4" id="KW-0378">Hydrolase</keyword>
<evidence type="ECO:0000256" key="1">
    <source>
        <dbReference type="ARBA" id="ARBA00008645"/>
    </source>
</evidence>
<name>A0ABY5Z168_9ACTN</name>
<dbReference type="InterPro" id="IPR029058">
    <property type="entry name" value="AB_hydrolase_fold"/>
</dbReference>
<dbReference type="Gene3D" id="3.40.50.1820">
    <property type="entry name" value="alpha/beta hydrolase"/>
    <property type="match status" value="2"/>
</dbReference>
<dbReference type="Gene3D" id="2.60.120.260">
    <property type="entry name" value="Galactose-binding domain-like"/>
    <property type="match status" value="1"/>
</dbReference>
<dbReference type="SMART" id="SM00939">
    <property type="entry name" value="PepX_C"/>
    <property type="match status" value="1"/>
</dbReference>
<protein>
    <submittedName>
        <fullName evidence="4">CocE/NonD family hydrolase</fullName>
    </submittedName>
</protein>
<dbReference type="InterPro" id="IPR050261">
    <property type="entry name" value="FrsA_esterase"/>
</dbReference>
<dbReference type="GO" id="GO:0016787">
    <property type="term" value="F:hydrolase activity"/>
    <property type="evidence" value="ECO:0007669"/>
    <property type="project" value="UniProtKB-KW"/>
</dbReference>
<comment type="similarity">
    <text evidence="1">Belongs to the AB hydrolase superfamily.</text>
</comment>
<evidence type="ECO:0000259" key="3">
    <source>
        <dbReference type="SMART" id="SM00939"/>
    </source>
</evidence>
<dbReference type="PANTHER" id="PTHR22946">
    <property type="entry name" value="DIENELACTONE HYDROLASE DOMAIN-CONTAINING PROTEIN-RELATED"/>
    <property type="match status" value="1"/>
</dbReference>
<evidence type="ECO:0000313" key="5">
    <source>
        <dbReference type="Proteomes" id="UP001058271"/>
    </source>
</evidence>
<evidence type="ECO:0000313" key="4">
    <source>
        <dbReference type="EMBL" id="UWZ34828.1"/>
    </source>
</evidence>
<gene>
    <name evidence="4" type="ORF">Drose_27055</name>
</gene>
<dbReference type="RefSeq" id="WP_260724174.1">
    <property type="nucleotide sequence ID" value="NZ_BAAABS010000052.1"/>
</dbReference>